<comment type="pathway">
    <text evidence="3">Pyrimidine metabolism; dTMP biosynthesis via salvage pathway; dTMP from thymine: step 1/2.</text>
</comment>
<keyword evidence="5" id="KW-1185">Reference proteome</keyword>
<gene>
    <name evidence="6" type="primary">LOC106807452</name>
</gene>
<accession>A0ABM1DZ94</accession>
<dbReference type="PROSITE" id="PS00647">
    <property type="entry name" value="THYMID_PHOSPHORYLASE"/>
    <property type="match status" value="1"/>
</dbReference>
<dbReference type="PANTHER" id="PTHR10515">
    <property type="entry name" value="THYMIDINE PHOSPHORYLASE"/>
    <property type="match status" value="1"/>
</dbReference>
<dbReference type="PANTHER" id="PTHR10515:SF0">
    <property type="entry name" value="THYMIDINE PHOSPHORYLASE"/>
    <property type="match status" value="1"/>
</dbReference>
<dbReference type="InterPro" id="IPR036566">
    <property type="entry name" value="PYNP-like_C_sf"/>
</dbReference>
<proteinExistence type="inferred from homology"/>
<dbReference type="EC" id="2.4.2.4" evidence="3"/>
<evidence type="ECO:0000259" key="4">
    <source>
        <dbReference type="Pfam" id="PF00591"/>
    </source>
</evidence>
<sequence length="352" mass="37711">MGSHILYWFVDCTKDVSCNVTAQLVRGALLMAIYLHGLTASETSSLTRAMTYSGETLHWPLEWNGCVVDKHSTGGVGDKVSLALAPALAACGVKVPMISGRGLGHTGGTLDKLESIPGFCSSITADQIRNILANVGCCIVGQTKDIVPADRVLYAMRDVSSTVDSLPLIASSIVSKKAAENLTALVLDVKYGRGAFMEKEADARSLAETMVEASNSMGVKTVALLTNMNNPIGFAVGNHLEVIEAIRCLHGNGPADLQYLVGQLGGRLLYKAGKVTSSTEGVNLILEKLQDKSALHTFRRMCVAQGAAEETMKELCSENADFTKLFRQSKFTTQLRSPVTGYVHQIDALWRG</sequence>
<comment type="function">
    <text evidence="3">Catalyzes the reversible phosphorolysis of thymidine. The produced molecules are then utilized as carbon and energy sources or in the rescue of pyrimidine bases for nucleotide synthesis.</text>
</comment>
<organism evidence="5 6">
    <name type="scientific">Priapulus caudatus</name>
    <name type="common">Priapulid worm</name>
    <dbReference type="NCBI Taxonomy" id="37621"/>
    <lineage>
        <taxon>Eukaryota</taxon>
        <taxon>Metazoa</taxon>
        <taxon>Ecdysozoa</taxon>
        <taxon>Scalidophora</taxon>
        <taxon>Priapulida</taxon>
        <taxon>Priapulimorpha</taxon>
        <taxon>Priapulimorphida</taxon>
        <taxon>Priapulidae</taxon>
        <taxon>Priapulus</taxon>
    </lineage>
</organism>
<feature type="domain" description="Glycosyl transferase family 3" evidence="4">
    <location>
        <begin position="67"/>
        <end position="294"/>
    </location>
</feature>
<dbReference type="GeneID" id="106807452"/>
<dbReference type="NCBIfam" id="NF004490">
    <property type="entry name" value="PRK05820.1"/>
    <property type="match status" value="1"/>
</dbReference>
<dbReference type="RefSeq" id="XP_014665265.1">
    <property type="nucleotide sequence ID" value="XM_014809779.1"/>
</dbReference>
<dbReference type="InterPro" id="IPR035902">
    <property type="entry name" value="Nuc_phospho_transferase"/>
</dbReference>
<evidence type="ECO:0000313" key="6">
    <source>
        <dbReference type="RefSeq" id="XP_014665265.1"/>
    </source>
</evidence>
<dbReference type="SUPFAM" id="SSF47648">
    <property type="entry name" value="Nucleoside phosphorylase/phosphoribosyltransferase N-terminal domain"/>
    <property type="match status" value="1"/>
</dbReference>
<dbReference type="Gene3D" id="3.40.1030.10">
    <property type="entry name" value="Nucleoside phosphorylase/phosphoribosyltransferase catalytic domain"/>
    <property type="match status" value="1"/>
</dbReference>
<protein>
    <recommendedName>
        <fullName evidence="3">Thymidine phosphorylase</fullName>
        <shortName evidence="3">TP</shortName>
        <ecNumber evidence="3">2.4.2.4</ecNumber>
    </recommendedName>
    <alternativeName>
        <fullName evidence="3">TdRPase</fullName>
    </alternativeName>
</protein>
<dbReference type="SUPFAM" id="SSF52418">
    <property type="entry name" value="Nucleoside phosphorylase/phosphoribosyltransferase catalytic domain"/>
    <property type="match status" value="1"/>
</dbReference>
<comment type="subunit">
    <text evidence="3">Homodimer.</text>
</comment>
<dbReference type="Gene3D" id="3.90.1170.30">
    <property type="entry name" value="Pyrimidine nucleoside phosphorylase-like, C-terminal domain"/>
    <property type="match status" value="1"/>
</dbReference>
<dbReference type="InterPro" id="IPR017872">
    <property type="entry name" value="Pyrmidine_PPase_CS"/>
</dbReference>
<evidence type="ECO:0000256" key="3">
    <source>
        <dbReference type="PIRNR" id="PIRNR000478"/>
    </source>
</evidence>
<reference evidence="6" key="1">
    <citation type="submission" date="2025-08" db="UniProtKB">
        <authorList>
            <consortium name="RefSeq"/>
        </authorList>
    </citation>
    <scope>IDENTIFICATION</scope>
</reference>
<dbReference type="InterPro" id="IPR000312">
    <property type="entry name" value="Glycosyl_Trfase_fam3"/>
</dbReference>
<keyword evidence="1 3" id="KW-0328">Glycosyltransferase</keyword>
<comment type="similarity">
    <text evidence="3">Belongs to the thymidine/pyrimidine-nucleoside phosphorylase family.</text>
</comment>
<dbReference type="PIRSF" id="PIRSF000478">
    <property type="entry name" value="TP_PyNP"/>
    <property type="match status" value="1"/>
</dbReference>
<dbReference type="Gene3D" id="1.20.970.10">
    <property type="entry name" value="Transferase, Pyrimidine Nucleoside Phosphorylase, Chain C"/>
    <property type="match status" value="1"/>
</dbReference>
<comment type="catalytic activity">
    <reaction evidence="3">
        <text>thymidine + phosphate = 2-deoxy-alpha-D-ribose 1-phosphate + thymine</text>
        <dbReference type="Rhea" id="RHEA:16037"/>
        <dbReference type="ChEBI" id="CHEBI:17748"/>
        <dbReference type="ChEBI" id="CHEBI:17821"/>
        <dbReference type="ChEBI" id="CHEBI:43474"/>
        <dbReference type="ChEBI" id="CHEBI:57259"/>
        <dbReference type="EC" id="2.4.2.4"/>
    </reaction>
</comment>
<keyword evidence="2 3" id="KW-0808">Transferase</keyword>
<dbReference type="InterPro" id="IPR036320">
    <property type="entry name" value="Glycosyl_Trfase_fam3_N_dom_sf"/>
</dbReference>
<dbReference type="Pfam" id="PF00591">
    <property type="entry name" value="Glycos_transf_3"/>
    <property type="match status" value="1"/>
</dbReference>
<evidence type="ECO:0000256" key="1">
    <source>
        <dbReference type="ARBA" id="ARBA00022676"/>
    </source>
</evidence>
<dbReference type="Proteomes" id="UP000695022">
    <property type="component" value="Unplaced"/>
</dbReference>
<evidence type="ECO:0000256" key="2">
    <source>
        <dbReference type="ARBA" id="ARBA00022679"/>
    </source>
</evidence>
<dbReference type="InterPro" id="IPR000053">
    <property type="entry name" value="Thymidine/pyrmidine_PPase"/>
</dbReference>
<evidence type="ECO:0000313" key="5">
    <source>
        <dbReference type="Proteomes" id="UP000695022"/>
    </source>
</evidence>
<name>A0ABM1DZ94_PRICU</name>